<keyword evidence="4" id="KW-1003">Cell membrane</keyword>
<keyword evidence="5 8" id="KW-0812">Transmembrane</keyword>
<dbReference type="GO" id="GO:0005886">
    <property type="term" value="C:plasma membrane"/>
    <property type="evidence" value="ECO:0007669"/>
    <property type="project" value="UniProtKB-SubCell"/>
</dbReference>
<evidence type="ECO:0000256" key="1">
    <source>
        <dbReference type="ARBA" id="ARBA00004651"/>
    </source>
</evidence>
<feature type="transmembrane region" description="Helical" evidence="8">
    <location>
        <begin position="129"/>
        <end position="148"/>
    </location>
</feature>
<dbReference type="EMBL" id="CAEZXP010000006">
    <property type="protein sequence ID" value="CAB4705205.1"/>
    <property type="molecule type" value="Genomic_DNA"/>
</dbReference>
<comment type="similarity">
    <text evidence="2">Belongs to the binding-protein-dependent transport system permease family. CysTW subfamily.</text>
</comment>
<keyword evidence="7 8" id="KW-0472">Membrane</keyword>
<evidence type="ECO:0000256" key="8">
    <source>
        <dbReference type="SAM" id="Phobius"/>
    </source>
</evidence>
<gene>
    <name evidence="10" type="ORF">UFOPK2399_01618</name>
</gene>
<dbReference type="GO" id="GO:0055085">
    <property type="term" value="P:transmembrane transport"/>
    <property type="evidence" value="ECO:0007669"/>
    <property type="project" value="InterPro"/>
</dbReference>
<dbReference type="SUPFAM" id="SSF161098">
    <property type="entry name" value="MetI-like"/>
    <property type="match status" value="1"/>
</dbReference>
<keyword evidence="6 8" id="KW-1133">Transmembrane helix</keyword>
<accession>A0A6J6Q7M6</accession>
<evidence type="ECO:0000313" key="10">
    <source>
        <dbReference type="EMBL" id="CAB4705205.1"/>
    </source>
</evidence>
<proteinExistence type="inferred from homology"/>
<dbReference type="Gene3D" id="1.10.3720.10">
    <property type="entry name" value="MetI-like"/>
    <property type="match status" value="1"/>
</dbReference>
<feature type="transmembrane region" description="Helical" evidence="8">
    <location>
        <begin position="92"/>
        <end position="117"/>
    </location>
</feature>
<organism evidence="10">
    <name type="scientific">freshwater metagenome</name>
    <dbReference type="NCBI Taxonomy" id="449393"/>
    <lineage>
        <taxon>unclassified sequences</taxon>
        <taxon>metagenomes</taxon>
        <taxon>ecological metagenomes</taxon>
    </lineage>
</organism>
<evidence type="ECO:0000256" key="7">
    <source>
        <dbReference type="ARBA" id="ARBA00023136"/>
    </source>
</evidence>
<keyword evidence="3" id="KW-0813">Transport</keyword>
<dbReference type="Pfam" id="PF00528">
    <property type="entry name" value="BPD_transp_1"/>
    <property type="match status" value="1"/>
</dbReference>
<feature type="transmembrane region" description="Helical" evidence="8">
    <location>
        <begin position="277"/>
        <end position="297"/>
    </location>
</feature>
<dbReference type="PANTHER" id="PTHR42929">
    <property type="entry name" value="INNER MEMBRANE ABC TRANSPORTER PERMEASE PROTEIN YDCU-RELATED-RELATED"/>
    <property type="match status" value="1"/>
</dbReference>
<feature type="transmembrane region" description="Helical" evidence="8">
    <location>
        <begin position="221"/>
        <end position="244"/>
    </location>
</feature>
<sequence length="307" mass="33350">MAAGLDSPQGLNGRGRGARRRIGGALYRRPWLRGLSLLAPPVAAFTAVYVAALAVLFVSAFWGVDPFAGTLIRHFSFDNFRTLWDASVYHTIALRTIGIAAAVTLTDALVAFPIAYFMARVAKPRSRSILFVMVLLPLWSSYLVRVYAWRLILNKEGVLNWVLHGFGLPAANIAYSNTAVWIVFSYVWLPFMIVPIYAALERIPHSYLEASRDLGARGSRTFRSIVLPLALPGVVAGSIFTFSLTLGDYITPKLVGGSSSDFIGNVVFDSVGVSNNVPFAAAYATVPLLVMGVYLVLAKRSGAFEAL</sequence>
<evidence type="ECO:0000256" key="2">
    <source>
        <dbReference type="ARBA" id="ARBA00007069"/>
    </source>
</evidence>
<evidence type="ECO:0000256" key="5">
    <source>
        <dbReference type="ARBA" id="ARBA00022692"/>
    </source>
</evidence>
<dbReference type="InterPro" id="IPR035906">
    <property type="entry name" value="MetI-like_sf"/>
</dbReference>
<reference evidence="10" key="1">
    <citation type="submission" date="2020-05" db="EMBL/GenBank/DDBJ databases">
        <authorList>
            <person name="Chiriac C."/>
            <person name="Salcher M."/>
            <person name="Ghai R."/>
            <person name="Kavagutti S V."/>
        </authorList>
    </citation>
    <scope>NUCLEOTIDE SEQUENCE</scope>
</reference>
<dbReference type="PROSITE" id="PS50928">
    <property type="entry name" value="ABC_TM1"/>
    <property type="match status" value="1"/>
</dbReference>
<evidence type="ECO:0000256" key="4">
    <source>
        <dbReference type="ARBA" id="ARBA00022475"/>
    </source>
</evidence>
<dbReference type="AlphaFoldDB" id="A0A6J6Q7M6"/>
<feature type="domain" description="ABC transmembrane type-1" evidence="9">
    <location>
        <begin position="93"/>
        <end position="298"/>
    </location>
</feature>
<dbReference type="InterPro" id="IPR000515">
    <property type="entry name" value="MetI-like"/>
</dbReference>
<evidence type="ECO:0000256" key="6">
    <source>
        <dbReference type="ARBA" id="ARBA00022989"/>
    </source>
</evidence>
<comment type="subcellular location">
    <subcellularLocation>
        <location evidence="1">Cell membrane</location>
        <topology evidence="1">Multi-pass membrane protein</topology>
    </subcellularLocation>
</comment>
<dbReference type="CDD" id="cd06261">
    <property type="entry name" value="TM_PBP2"/>
    <property type="match status" value="1"/>
</dbReference>
<evidence type="ECO:0000259" key="9">
    <source>
        <dbReference type="PROSITE" id="PS50928"/>
    </source>
</evidence>
<evidence type="ECO:0000256" key="3">
    <source>
        <dbReference type="ARBA" id="ARBA00022448"/>
    </source>
</evidence>
<protein>
    <submittedName>
        <fullName evidence="10">Unannotated protein</fullName>
    </submittedName>
</protein>
<name>A0A6J6Q7M6_9ZZZZ</name>
<dbReference type="PANTHER" id="PTHR42929:SF1">
    <property type="entry name" value="INNER MEMBRANE ABC TRANSPORTER PERMEASE PROTEIN YDCU-RELATED"/>
    <property type="match status" value="1"/>
</dbReference>
<feature type="transmembrane region" description="Helical" evidence="8">
    <location>
        <begin position="37"/>
        <end position="62"/>
    </location>
</feature>
<feature type="transmembrane region" description="Helical" evidence="8">
    <location>
        <begin position="179"/>
        <end position="200"/>
    </location>
</feature>